<comment type="caution">
    <text evidence="1">The sequence shown here is derived from an EMBL/GenBank/DDBJ whole genome shotgun (WGS) entry which is preliminary data.</text>
</comment>
<evidence type="ECO:0000313" key="2">
    <source>
        <dbReference type="Proteomes" id="UP000095767"/>
    </source>
</evidence>
<keyword evidence="2" id="KW-1185">Reference proteome</keyword>
<protein>
    <submittedName>
        <fullName evidence="1">Uncharacterized protein</fullName>
    </submittedName>
</protein>
<dbReference type="OrthoDB" id="10516606at2759"/>
<proteinExistence type="predicted"/>
<evidence type="ECO:0000313" key="1">
    <source>
        <dbReference type="EMBL" id="OEL20046.1"/>
    </source>
</evidence>
<sequence>MDSNDDRRHGYIMPVPRGGALHIIVRHDRNIRCPICPSWMQHNWDMDGTTNHDLGLAKLWDDKNGSRHHRLSQNMEWMDGAITTAILI</sequence>
<accession>A0A1E5V4F4</accession>
<reference evidence="1 2" key="1">
    <citation type="submission" date="2016-09" db="EMBL/GenBank/DDBJ databases">
        <title>The draft genome of Dichanthelium oligosanthes: A C3 panicoid grass species.</title>
        <authorList>
            <person name="Studer A.J."/>
            <person name="Schnable J.C."/>
            <person name="Brutnell T.P."/>
        </authorList>
    </citation>
    <scope>NUCLEOTIDE SEQUENCE [LARGE SCALE GENOMIC DNA]</scope>
    <source>
        <strain evidence="2">cv. Kellogg 1175</strain>
        <tissue evidence="1">Leaf</tissue>
    </source>
</reference>
<organism evidence="1 2">
    <name type="scientific">Dichanthelium oligosanthes</name>
    <dbReference type="NCBI Taxonomy" id="888268"/>
    <lineage>
        <taxon>Eukaryota</taxon>
        <taxon>Viridiplantae</taxon>
        <taxon>Streptophyta</taxon>
        <taxon>Embryophyta</taxon>
        <taxon>Tracheophyta</taxon>
        <taxon>Spermatophyta</taxon>
        <taxon>Magnoliopsida</taxon>
        <taxon>Liliopsida</taxon>
        <taxon>Poales</taxon>
        <taxon>Poaceae</taxon>
        <taxon>PACMAD clade</taxon>
        <taxon>Panicoideae</taxon>
        <taxon>Panicodae</taxon>
        <taxon>Paniceae</taxon>
        <taxon>Dichantheliinae</taxon>
        <taxon>Dichanthelium</taxon>
    </lineage>
</organism>
<dbReference type="EMBL" id="LWDX02051918">
    <property type="protein sequence ID" value="OEL20046.1"/>
    <property type="molecule type" value="Genomic_DNA"/>
</dbReference>
<dbReference type="Proteomes" id="UP000095767">
    <property type="component" value="Unassembled WGS sequence"/>
</dbReference>
<name>A0A1E5V4F4_9POAL</name>
<gene>
    <name evidence="1" type="ORF">BAE44_0018935</name>
</gene>
<dbReference type="AlphaFoldDB" id="A0A1E5V4F4"/>